<proteinExistence type="inferred from homology"/>
<dbReference type="Pfam" id="PF06574">
    <property type="entry name" value="FAD_syn"/>
    <property type="match status" value="1"/>
</dbReference>
<keyword evidence="8 15" id="KW-0547">Nucleotide-binding</keyword>
<dbReference type="NCBIfam" id="NF004160">
    <property type="entry name" value="PRK05627.1-3"/>
    <property type="match status" value="1"/>
</dbReference>
<keyword evidence="7 15" id="KW-0548">Nucleotidyltransferase</keyword>
<dbReference type="KEGG" id="hmn:HM131_11685"/>
<evidence type="ECO:0000256" key="15">
    <source>
        <dbReference type="PIRNR" id="PIRNR004491"/>
    </source>
</evidence>
<evidence type="ECO:0000256" key="9">
    <source>
        <dbReference type="ARBA" id="ARBA00022777"/>
    </source>
</evidence>
<dbReference type="InterPro" id="IPR002606">
    <property type="entry name" value="Riboflavin_kinase_bac"/>
</dbReference>
<evidence type="ECO:0000256" key="3">
    <source>
        <dbReference type="ARBA" id="ARBA00005201"/>
    </source>
</evidence>
<dbReference type="FunFam" id="2.40.30.30:FF:000003">
    <property type="entry name" value="Riboflavin biosynthesis protein"/>
    <property type="match status" value="1"/>
</dbReference>
<gene>
    <name evidence="17" type="ORF">HM131_11685</name>
</gene>
<sequence length="313" mass="35605">MKTVRLSRDSITEELNLDPSVTAVGFFDGIHKGHQKVIQTAKDKADELELKCAVMTFDPHPSVVLKKGKQQAYYITPLSQKEQLLEEIGVDYFFVVTFDTSLANLSPQQFVDDFFVRLNVSHVVAGFDFSYGHMGKGNMSDLPEYGRGRFGQTVISKVEKDEEKVSSTRIRSLLDDGEIAEVNELLGRRYSVKGTVVKGDQRGRTIGYPTANIELNENYYLPKIGVYAVSAHFDGELYYGMANLGYKPTFITQADNPSLEVHLFDVKQDLYGRSLTVYFHQMIRDERKFNGVEEVKQQLVKDETHIREFFRIG</sequence>
<evidence type="ECO:0000256" key="13">
    <source>
        <dbReference type="ARBA" id="ARBA00047880"/>
    </source>
</evidence>
<name>A0A1W5ZW01_9BACI</name>
<dbReference type="Pfam" id="PF01687">
    <property type="entry name" value="Flavokinase"/>
    <property type="match status" value="1"/>
</dbReference>
<accession>A0A1W5ZW01</accession>
<comment type="catalytic activity">
    <reaction evidence="14 15">
        <text>FMN + ATP + H(+) = FAD + diphosphate</text>
        <dbReference type="Rhea" id="RHEA:17237"/>
        <dbReference type="ChEBI" id="CHEBI:15378"/>
        <dbReference type="ChEBI" id="CHEBI:30616"/>
        <dbReference type="ChEBI" id="CHEBI:33019"/>
        <dbReference type="ChEBI" id="CHEBI:57692"/>
        <dbReference type="ChEBI" id="CHEBI:58210"/>
        <dbReference type="EC" id="2.7.7.2"/>
    </reaction>
</comment>
<keyword evidence="18" id="KW-1185">Reference proteome</keyword>
<organism evidence="17 18">
    <name type="scientific">Halobacillus mangrovi</name>
    <dbReference type="NCBI Taxonomy" id="402384"/>
    <lineage>
        <taxon>Bacteria</taxon>
        <taxon>Bacillati</taxon>
        <taxon>Bacillota</taxon>
        <taxon>Bacilli</taxon>
        <taxon>Bacillales</taxon>
        <taxon>Bacillaceae</taxon>
        <taxon>Halobacillus</taxon>
    </lineage>
</organism>
<keyword evidence="11 15" id="KW-0067">ATP-binding</keyword>
<dbReference type="PANTHER" id="PTHR22749:SF6">
    <property type="entry name" value="RIBOFLAVIN KINASE"/>
    <property type="match status" value="1"/>
</dbReference>
<evidence type="ECO:0000256" key="11">
    <source>
        <dbReference type="ARBA" id="ARBA00022840"/>
    </source>
</evidence>
<dbReference type="GO" id="GO:0005524">
    <property type="term" value="F:ATP binding"/>
    <property type="evidence" value="ECO:0007669"/>
    <property type="project" value="UniProtKB-UniRule"/>
</dbReference>
<dbReference type="GO" id="GO:0009398">
    <property type="term" value="P:FMN biosynthetic process"/>
    <property type="evidence" value="ECO:0007669"/>
    <property type="project" value="UniProtKB-UniRule"/>
</dbReference>
<evidence type="ECO:0000256" key="8">
    <source>
        <dbReference type="ARBA" id="ARBA00022741"/>
    </source>
</evidence>
<evidence type="ECO:0000256" key="14">
    <source>
        <dbReference type="ARBA" id="ARBA00049494"/>
    </source>
</evidence>
<keyword evidence="5 15" id="KW-0288">FMN</keyword>
<dbReference type="STRING" id="402384.HM131_11685"/>
<evidence type="ECO:0000256" key="7">
    <source>
        <dbReference type="ARBA" id="ARBA00022695"/>
    </source>
</evidence>
<dbReference type="FunFam" id="3.40.50.620:FF:000021">
    <property type="entry name" value="Riboflavin biosynthesis protein"/>
    <property type="match status" value="1"/>
</dbReference>
<evidence type="ECO:0000313" key="18">
    <source>
        <dbReference type="Proteomes" id="UP000192527"/>
    </source>
</evidence>
<comment type="function">
    <text evidence="1">Catalyzes the phosphorylation of riboflavin to FMN followed by the adenylation of FMN to FAD.</text>
</comment>
<keyword evidence="10 15" id="KW-0274">FAD</keyword>
<dbReference type="SMART" id="SM00904">
    <property type="entry name" value="Flavokinase"/>
    <property type="match status" value="1"/>
</dbReference>
<comment type="pathway">
    <text evidence="3 15">Cofactor biosynthesis; FMN biosynthesis; FMN from riboflavin (ATP route): step 1/1.</text>
</comment>
<dbReference type="PIRSF" id="PIRSF004491">
    <property type="entry name" value="FAD_Synth"/>
    <property type="match status" value="1"/>
</dbReference>
<evidence type="ECO:0000256" key="6">
    <source>
        <dbReference type="ARBA" id="ARBA00022679"/>
    </source>
</evidence>
<dbReference type="AlphaFoldDB" id="A0A1W5ZW01"/>
<dbReference type="InterPro" id="IPR015865">
    <property type="entry name" value="Riboflavin_kinase_bac/euk"/>
</dbReference>
<dbReference type="InterPro" id="IPR023465">
    <property type="entry name" value="Riboflavin_kinase_dom_sf"/>
</dbReference>
<reference evidence="17 18" key="1">
    <citation type="submission" date="2017-04" db="EMBL/GenBank/DDBJ databases">
        <title>The whole genome sequencing and assembly of Halobacillus mangrovi strain.</title>
        <authorList>
            <person name="Lee S.-J."/>
            <person name="Park M.-K."/>
            <person name="Kim J.-Y."/>
            <person name="Lee Y.-J."/>
            <person name="Yi H."/>
            <person name="Bahn Y.-S."/>
            <person name="Kim J.F."/>
            <person name="Lee D.-W."/>
        </authorList>
    </citation>
    <scope>NUCLEOTIDE SEQUENCE [LARGE SCALE GENOMIC DNA]</scope>
    <source>
        <strain evidence="17 18">KTB 131</strain>
    </source>
</reference>
<dbReference type="Proteomes" id="UP000192527">
    <property type="component" value="Chromosome"/>
</dbReference>
<keyword evidence="12" id="KW-0511">Multifunctional enzyme</keyword>
<dbReference type="GO" id="GO:0008531">
    <property type="term" value="F:riboflavin kinase activity"/>
    <property type="evidence" value="ECO:0007669"/>
    <property type="project" value="UniProtKB-UniRule"/>
</dbReference>
<dbReference type="GO" id="GO:0009231">
    <property type="term" value="P:riboflavin biosynthetic process"/>
    <property type="evidence" value="ECO:0007669"/>
    <property type="project" value="InterPro"/>
</dbReference>
<dbReference type="UniPathway" id="UPA00276">
    <property type="reaction ID" value="UER00406"/>
</dbReference>
<dbReference type="InterPro" id="IPR004821">
    <property type="entry name" value="Cyt_trans-like"/>
</dbReference>
<dbReference type="EMBL" id="CP020772">
    <property type="protein sequence ID" value="ARI77463.1"/>
    <property type="molecule type" value="Genomic_DNA"/>
</dbReference>
<comment type="catalytic activity">
    <reaction evidence="13 15">
        <text>riboflavin + ATP = FMN + ADP + H(+)</text>
        <dbReference type="Rhea" id="RHEA:14357"/>
        <dbReference type="ChEBI" id="CHEBI:15378"/>
        <dbReference type="ChEBI" id="CHEBI:30616"/>
        <dbReference type="ChEBI" id="CHEBI:57986"/>
        <dbReference type="ChEBI" id="CHEBI:58210"/>
        <dbReference type="ChEBI" id="CHEBI:456216"/>
        <dbReference type="EC" id="2.7.1.26"/>
    </reaction>
</comment>
<dbReference type="PANTHER" id="PTHR22749">
    <property type="entry name" value="RIBOFLAVIN KINASE/FMN ADENYLYLTRANSFERASE"/>
    <property type="match status" value="1"/>
</dbReference>
<dbReference type="GO" id="GO:0003919">
    <property type="term" value="F:FMN adenylyltransferase activity"/>
    <property type="evidence" value="ECO:0007669"/>
    <property type="project" value="UniProtKB-UniRule"/>
</dbReference>
<evidence type="ECO:0000256" key="1">
    <source>
        <dbReference type="ARBA" id="ARBA00002121"/>
    </source>
</evidence>
<dbReference type="Gene3D" id="3.40.50.620">
    <property type="entry name" value="HUPs"/>
    <property type="match status" value="1"/>
</dbReference>
<dbReference type="NCBIfam" id="NF004162">
    <property type="entry name" value="PRK05627.1-5"/>
    <property type="match status" value="1"/>
</dbReference>
<dbReference type="GO" id="GO:0006747">
    <property type="term" value="P:FAD biosynthetic process"/>
    <property type="evidence" value="ECO:0007669"/>
    <property type="project" value="UniProtKB-UniRule"/>
</dbReference>
<dbReference type="OrthoDB" id="9803667at2"/>
<dbReference type="SUPFAM" id="SSF52374">
    <property type="entry name" value="Nucleotidylyl transferase"/>
    <property type="match status" value="1"/>
</dbReference>
<evidence type="ECO:0000256" key="2">
    <source>
        <dbReference type="ARBA" id="ARBA00004726"/>
    </source>
</evidence>
<dbReference type="RefSeq" id="WP_085029929.1">
    <property type="nucleotide sequence ID" value="NZ_CP020772.1"/>
</dbReference>
<dbReference type="InterPro" id="IPR023468">
    <property type="entry name" value="Riboflavin_kinase"/>
</dbReference>
<evidence type="ECO:0000256" key="4">
    <source>
        <dbReference type="ARBA" id="ARBA00022630"/>
    </source>
</evidence>
<comment type="similarity">
    <text evidence="15">Belongs to the ribF family.</text>
</comment>
<keyword evidence="6 15" id="KW-0808">Transferase</keyword>
<evidence type="ECO:0000256" key="10">
    <source>
        <dbReference type="ARBA" id="ARBA00022827"/>
    </source>
</evidence>
<evidence type="ECO:0000313" key="17">
    <source>
        <dbReference type="EMBL" id="ARI77463.1"/>
    </source>
</evidence>
<dbReference type="Gene3D" id="2.40.30.30">
    <property type="entry name" value="Riboflavin kinase-like"/>
    <property type="match status" value="1"/>
</dbReference>
<feature type="domain" description="Riboflavin kinase" evidence="16">
    <location>
        <begin position="185"/>
        <end position="311"/>
    </location>
</feature>
<comment type="pathway">
    <text evidence="2 15">Cofactor biosynthesis; FAD biosynthesis; FAD from FMN: step 1/1.</text>
</comment>
<keyword evidence="4 15" id="KW-0285">Flavoprotein</keyword>
<dbReference type="EC" id="2.7.7.2" evidence="15"/>
<evidence type="ECO:0000259" key="16">
    <source>
        <dbReference type="SMART" id="SM00904"/>
    </source>
</evidence>
<dbReference type="InterPro" id="IPR015864">
    <property type="entry name" value="FAD_synthase"/>
</dbReference>
<dbReference type="InterPro" id="IPR014729">
    <property type="entry name" value="Rossmann-like_a/b/a_fold"/>
</dbReference>
<dbReference type="UniPathway" id="UPA00277">
    <property type="reaction ID" value="UER00407"/>
</dbReference>
<keyword evidence="9 15" id="KW-0418">Kinase</keyword>
<dbReference type="NCBIfam" id="TIGR00083">
    <property type="entry name" value="ribF"/>
    <property type="match status" value="1"/>
</dbReference>
<dbReference type="EC" id="2.7.1.26" evidence="15"/>
<protein>
    <recommendedName>
        <fullName evidence="15">Riboflavin biosynthesis protein</fullName>
    </recommendedName>
    <domain>
        <recommendedName>
            <fullName evidence="15">Riboflavin kinase</fullName>
            <ecNumber evidence="15">2.7.1.26</ecNumber>
        </recommendedName>
        <alternativeName>
            <fullName evidence="15">Flavokinase</fullName>
        </alternativeName>
    </domain>
    <domain>
        <recommendedName>
            <fullName evidence="15">FMN adenylyltransferase</fullName>
            <ecNumber evidence="15">2.7.7.2</ecNumber>
        </recommendedName>
        <alternativeName>
            <fullName evidence="15">FAD pyrophosphorylase</fullName>
        </alternativeName>
        <alternativeName>
            <fullName evidence="15">FAD synthase</fullName>
        </alternativeName>
    </domain>
</protein>
<evidence type="ECO:0000256" key="12">
    <source>
        <dbReference type="ARBA" id="ARBA00023268"/>
    </source>
</evidence>
<dbReference type="NCBIfam" id="TIGR00125">
    <property type="entry name" value="cyt_tran_rel"/>
    <property type="match status" value="1"/>
</dbReference>
<dbReference type="CDD" id="cd02064">
    <property type="entry name" value="FAD_synthetase_N"/>
    <property type="match status" value="1"/>
</dbReference>
<evidence type="ECO:0000256" key="5">
    <source>
        <dbReference type="ARBA" id="ARBA00022643"/>
    </source>
</evidence>
<dbReference type="SUPFAM" id="SSF82114">
    <property type="entry name" value="Riboflavin kinase-like"/>
    <property type="match status" value="1"/>
</dbReference>